<feature type="coiled-coil region" evidence="1">
    <location>
        <begin position="437"/>
        <end position="464"/>
    </location>
</feature>
<evidence type="ECO:0000256" key="1">
    <source>
        <dbReference type="SAM" id="Coils"/>
    </source>
</evidence>
<dbReference type="SUPFAM" id="SSF58113">
    <property type="entry name" value="Apolipoprotein A-I"/>
    <property type="match status" value="1"/>
</dbReference>
<dbReference type="AlphaFoldDB" id="A0A3B0T925"/>
<protein>
    <submittedName>
        <fullName evidence="3">Uncharacterized protein</fullName>
    </submittedName>
</protein>
<dbReference type="Gene3D" id="1.20.120.20">
    <property type="entry name" value="Apolipoprotein"/>
    <property type="match status" value="1"/>
</dbReference>
<name>A0A3B0T925_9ZZZZ</name>
<feature type="transmembrane region" description="Helical" evidence="2">
    <location>
        <begin position="40"/>
        <end position="61"/>
    </location>
</feature>
<dbReference type="EMBL" id="UOEJ01000209">
    <property type="protein sequence ID" value="VAW05304.1"/>
    <property type="molecule type" value="Genomic_DNA"/>
</dbReference>
<evidence type="ECO:0000313" key="3">
    <source>
        <dbReference type="EMBL" id="VAW05304.1"/>
    </source>
</evidence>
<feature type="coiled-coil region" evidence="1">
    <location>
        <begin position="674"/>
        <end position="719"/>
    </location>
</feature>
<evidence type="ECO:0000256" key="2">
    <source>
        <dbReference type="SAM" id="Phobius"/>
    </source>
</evidence>
<keyword evidence="1" id="KW-0175">Coiled coil</keyword>
<keyword evidence="2" id="KW-1133">Transmembrane helix</keyword>
<reference evidence="3" key="1">
    <citation type="submission" date="2018-06" db="EMBL/GenBank/DDBJ databases">
        <authorList>
            <person name="Zhirakovskaya E."/>
        </authorList>
    </citation>
    <scope>NUCLEOTIDE SEQUENCE</scope>
</reference>
<organism evidence="3">
    <name type="scientific">hydrothermal vent metagenome</name>
    <dbReference type="NCBI Taxonomy" id="652676"/>
    <lineage>
        <taxon>unclassified sequences</taxon>
        <taxon>metagenomes</taxon>
        <taxon>ecological metagenomes</taxon>
    </lineage>
</organism>
<keyword evidence="2" id="KW-0472">Membrane</keyword>
<feature type="transmembrane region" description="Helical" evidence="2">
    <location>
        <begin position="73"/>
        <end position="98"/>
    </location>
</feature>
<dbReference type="Gene3D" id="1.20.5.50">
    <property type="match status" value="1"/>
</dbReference>
<gene>
    <name evidence="3" type="ORF">MNBD_ALPHA01-387</name>
</gene>
<keyword evidence="2" id="KW-0812">Transmembrane</keyword>
<accession>A0A3B0T925</accession>
<proteinExistence type="predicted"/>
<sequence>MTDSKNPETDHVVTALPTALNTAQDIIPETTGRRAWFRRFWPLLLATTMSLLWIGICIWWYMSSGKIMARMPLYEAGGLLAGAALPLVLIWLIALVYLRTDPLRDHRTALSRGMDDLLAPLDVAQRRVNSIVAGLHKEIKHIEAAGDIAATRIDNLEKRFQDQISSLFDVTTDAEAKAQSLQVTLSTEREAFSGLVAEITEHATELENLFQQIKFDSEGVTNITRRNSEKVSNEITFQNKTLDERSRLIEKQLEKMAGELVNMSRQVSENCTASENNLNSLSQSLMEKQAALTESFTMLAQNTDDICGKMDGQSRTIAETSEKVAQNSEKISATLTGQADALTTITADAMAQTVKSGEIFQAEADAMGKKLDETTEKSKTQIMDASNVFKDTAAGIVQSSQTLSENLIGHMGRATDDLQVRSETLEHTIALRVNALEEALEKQAEIIRQRLAEQAREMQAALDRNAASADAFISQQGGSFTENIARQFTDIMAQLESQTGQIQKFASDTTGKLEDTVSSVEQQAKRVDEAVKLTTDSLNEKTEMMQGHFGSFEQMTEDFRQQLDQSEVRLKAQHETIINSLSDVTDHMDNSLQKLKDQSGSLGEHAQDVISNIVGQTEHLSEHIDDIRQRTEHTIRNIREMGETVSSHFSATDEQAATLSDNWLKTASLVENQCSDTLSRLDVLTNKLAELEQENNAAVENAENNAARVADQMQNASESIYLASASAVEAADETNRVIDQHADKFQQLINAIQLSNKSILIDAEAIEQKIREKSGNHFSNLASKIIEQLQSLSIDINRHFEDDVPDKVWQSYIDGDKNTFIRRLKKLTSKKHIEAIAGKYKSDAEFRKYALEYMQIFEDLMSSSMASDSYSTFSVALISSETGKVYLILAQATDRFSS</sequence>